<accession>A0A2T8HHL8</accession>
<dbReference type="Proteomes" id="UP000245627">
    <property type="component" value="Unassembled WGS sequence"/>
</dbReference>
<dbReference type="EMBL" id="QDKG01000004">
    <property type="protein sequence ID" value="PVH24905.1"/>
    <property type="molecule type" value="Genomic_DNA"/>
</dbReference>
<gene>
    <name evidence="1" type="ORF">DC487_12385</name>
</gene>
<organism evidence="1 2">
    <name type="scientific">Sphingobacterium corticibacter</name>
    <dbReference type="NCBI Taxonomy" id="2171749"/>
    <lineage>
        <taxon>Bacteria</taxon>
        <taxon>Pseudomonadati</taxon>
        <taxon>Bacteroidota</taxon>
        <taxon>Sphingobacteriia</taxon>
        <taxon>Sphingobacteriales</taxon>
        <taxon>Sphingobacteriaceae</taxon>
        <taxon>Sphingobacterium</taxon>
    </lineage>
</organism>
<proteinExistence type="predicted"/>
<name>A0A2T8HHL8_9SPHI</name>
<evidence type="ECO:0000313" key="2">
    <source>
        <dbReference type="Proteomes" id="UP000245627"/>
    </source>
</evidence>
<dbReference type="OrthoDB" id="785205at2"/>
<dbReference type="AlphaFoldDB" id="A0A2T8HHL8"/>
<comment type="caution">
    <text evidence="1">The sequence shown here is derived from an EMBL/GenBank/DDBJ whole genome shotgun (WGS) entry which is preliminary data.</text>
</comment>
<sequence length="491" mass="55202">MANNMLHSQNSFKLTWLSGLIIVLMMIGCQKDPRFAGSEINNTYTINFDLQNANFASSQGNSSLQAQVRQANNLNDIVDYLFFWSFNNETLQPDVAIQPGAQITYNDGLIPASFAAGWPFEDYAAGRALSQTGVRELVVEVPLQVIASFESLGFDISSSATGPKAFDLYYRFADEDWQLLQGNNQFSNFLTSQARNSFTFNLSTLNLTMQERISFQLVTAAGERGSGNAYNENSGALRIDNLRLRGTVKATERTEGDQLHVYAFDQVTGNLTSSVVQDYIPNMPAISMELPHGQYRFSFVRRTGDSDLLLPAFVSSAETYFFTNRFSAYAGEVFGVEKSIFVNQNIRESVSLDRYYSQIKFQFIDAQDLSAVDRVVVVRRGEPLFYAPFNPQMANPVLDQSEIVLMPNFAQSKELQFNQFIGKVDNPVNLSYSLLIYGINGELLRTLEVSAMARNNVQVLFRGELLGDLPFQTSFQITINEEWDEQVEVQF</sequence>
<evidence type="ECO:0000313" key="1">
    <source>
        <dbReference type="EMBL" id="PVH24905.1"/>
    </source>
</evidence>
<keyword evidence="2" id="KW-1185">Reference proteome</keyword>
<dbReference type="RefSeq" id="WP_116776283.1">
    <property type="nucleotide sequence ID" value="NZ_QDKG01000004.1"/>
</dbReference>
<reference evidence="1 2" key="1">
    <citation type="submission" date="2018-04" db="EMBL/GenBank/DDBJ databases">
        <title>Sphingobacterium cortibacter sp. nov.</title>
        <authorList>
            <person name="Li Y."/>
        </authorList>
    </citation>
    <scope>NUCLEOTIDE SEQUENCE [LARGE SCALE GENOMIC DNA]</scope>
    <source>
        <strain evidence="1 2">2c-3</strain>
    </source>
</reference>
<protein>
    <submittedName>
        <fullName evidence="1">Uncharacterized protein</fullName>
    </submittedName>
</protein>